<evidence type="ECO:0000313" key="1">
    <source>
        <dbReference type="EMBL" id="KAF1767956.1"/>
    </source>
</evidence>
<evidence type="ECO:0008006" key="3">
    <source>
        <dbReference type="Google" id="ProtNLM"/>
    </source>
</evidence>
<dbReference type="PANTHER" id="PTHR31379:SF3">
    <property type="entry name" value="F-BOX C PROTEIN-RELATED"/>
    <property type="match status" value="1"/>
</dbReference>
<dbReference type="EMBL" id="WUAV01000002">
    <property type="protein sequence ID" value="KAF1767956.1"/>
    <property type="molecule type" value="Genomic_DNA"/>
</dbReference>
<dbReference type="RefSeq" id="XP_053590727.1">
    <property type="nucleotide sequence ID" value="XM_053726533.1"/>
</dbReference>
<dbReference type="KEGG" id="crq:GCK72_007916"/>
<dbReference type="CTD" id="78774555"/>
<gene>
    <name evidence="1" type="ORF">GCK72_007916</name>
</gene>
<organism evidence="1 2">
    <name type="scientific">Caenorhabditis remanei</name>
    <name type="common">Caenorhabditis vulgaris</name>
    <dbReference type="NCBI Taxonomy" id="31234"/>
    <lineage>
        <taxon>Eukaryota</taxon>
        <taxon>Metazoa</taxon>
        <taxon>Ecdysozoa</taxon>
        <taxon>Nematoda</taxon>
        <taxon>Chromadorea</taxon>
        <taxon>Rhabditida</taxon>
        <taxon>Rhabditina</taxon>
        <taxon>Rhabditomorpha</taxon>
        <taxon>Rhabditoidea</taxon>
        <taxon>Rhabditidae</taxon>
        <taxon>Peloderinae</taxon>
        <taxon>Caenorhabditis</taxon>
    </lineage>
</organism>
<dbReference type="PANTHER" id="PTHR31379">
    <property type="entry name" value="F-BOX C PROTEIN-RELATED-RELATED"/>
    <property type="match status" value="1"/>
</dbReference>
<name>A0A6A5HMR9_CAERE</name>
<protein>
    <recommendedName>
        <fullName evidence="3">DUF38 domain-containing protein</fullName>
    </recommendedName>
</protein>
<proteinExistence type="predicted"/>
<reference evidence="1 2" key="1">
    <citation type="submission" date="2019-12" db="EMBL/GenBank/DDBJ databases">
        <title>Chromosome-level assembly of the Caenorhabditis remanei genome.</title>
        <authorList>
            <person name="Teterina A.A."/>
            <person name="Willis J.H."/>
            <person name="Phillips P.C."/>
        </authorList>
    </citation>
    <scope>NUCLEOTIDE SEQUENCE [LARGE SCALE GENOMIC DNA]</scope>
    <source>
        <strain evidence="1 2">PX506</strain>
        <tissue evidence="1">Whole organism</tissue>
    </source>
</reference>
<evidence type="ECO:0000313" key="2">
    <source>
        <dbReference type="Proteomes" id="UP000483820"/>
    </source>
</evidence>
<dbReference type="InterPro" id="IPR021942">
    <property type="entry name" value="DUF3557"/>
</dbReference>
<accession>A0A6A5HMR9</accession>
<sequence>MDNQHQPRCRPLSCNALKCVLKSMSVEKRQEIHTNLPSLHAVNSVLPYTITTVGIVPNALTINRKTWTFRKKQVLWYDFDDSNQTTISIVDLDSHKSSPDFYVNKSPDEAFEKCFNVYVKNNSNIRNFEIWGLPEFLCERDGSDGFKLNISRFENDCCECRRV</sequence>
<dbReference type="AlphaFoldDB" id="A0A6A5HMR9"/>
<dbReference type="Proteomes" id="UP000483820">
    <property type="component" value="Chromosome II"/>
</dbReference>
<comment type="caution">
    <text evidence="1">The sequence shown here is derived from an EMBL/GenBank/DDBJ whole genome shotgun (WGS) entry which is preliminary data.</text>
</comment>
<dbReference type="GeneID" id="78774555"/>